<dbReference type="NCBIfam" id="NF041200">
    <property type="entry name" value="mob_BfmA_Nterm"/>
    <property type="match status" value="1"/>
</dbReference>
<sequence length="182" mass="20974">MTDKVTIQPKSKPEKTTISISGETSERLEIYCRANGILRKEFVSLALEYFERTGFDLKSNALDYSPLEKIIGELNEVKATMQTSNEGTEAIRQLLQAVREQTAKQLPAPELIAKAAEEKVRAEMKSEEQAKELQVLQEENDRLRNEIKVLQEYKEKAHRELCRVRDEQKTFGKIKVKTEFNL</sequence>
<keyword evidence="2" id="KW-0614">Plasmid</keyword>
<reference evidence="2" key="1">
    <citation type="journal article" date="2014" name="Int. J. Antimicrob. Agents">
        <title>Use of MALDI-TOF/MS for routine detection of cfiA gene-positive Bacteroides fragilis strains.</title>
        <authorList>
            <person name="Fenyvesi V.S."/>
            <person name="Urban E."/>
            <person name="Bartha N."/>
            <person name="Abrok M."/>
            <person name="Kostrzewa M."/>
            <person name="Nagy E."/>
            <person name="Minarovits J."/>
            <person name="Soki J."/>
        </authorList>
    </citation>
    <scope>NUCLEOTIDE SEQUENCE</scope>
    <source>
        <strain evidence="2">69566</strain>
        <plasmid evidence="2">pBF69566b</plasmid>
    </source>
</reference>
<accession>A0A097IY61</accession>
<name>A0A097IY61_BACFG</name>
<dbReference type="AlphaFoldDB" id="A0A097IY61"/>
<dbReference type="EMBL" id="KJ830768">
    <property type="protein sequence ID" value="AIT71659.1"/>
    <property type="molecule type" value="Genomic_DNA"/>
</dbReference>
<feature type="coiled-coil region" evidence="1">
    <location>
        <begin position="112"/>
        <end position="160"/>
    </location>
</feature>
<geneLocation type="plasmid" evidence="2">
    <name>pBF69566b</name>
</geneLocation>
<keyword evidence="1" id="KW-0175">Coiled coil</keyword>
<dbReference type="RefSeq" id="WP_172685631.1">
    <property type="nucleotide sequence ID" value="NZ_KJ830768.1"/>
</dbReference>
<evidence type="ECO:0000256" key="1">
    <source>
        <dbReference type="SAM" id="Coils"/>
    </source>
</evidence>
<evidence type="ECO:0000313" key="2">
    <source>
        <dbReference type="EMBL" id="AIT71659.1"/>
    </source>
</evidence>
<organism evidence="2">
    <name type="scientific">Bacteroides fragilis</name>
    <dbReference type="NCBI Taxonomy" id="817"/>
    <lineage>
        <taxon>Bacteria</taxon>
        <taxon>Pseudomonadati</taxon>
        <taxon>Bacteroidota</taxon>
        <taxon>Bacteroidia</taxon>
        <taxon>Bacteroidales</taxon>
        <taxon>Bacteroidaceae</taxon>
        <taxon>Bacteroides</taxon>
    </lineage>
</organism>
<proteinExistence type="predicted"/>
<dbReference type="InterPro" id="IPR048012">
    <property type="entry name" value="BfmA-like_N"/>
</dbReference>
<protein>
    <submittedName>
        <fullName evidence="2">MobB</fullName>
    </submittedName>
</protein>